<dbReference type="AlphaFoldDB" id="A0A1B6LB78"/>
<proteinExistence type="predicted"/>
<protein>
    <submittedName>
        <fullName evidence="3">Uncharacterized protein</fullName>
    </submittedName>
</protein>
<accession>A0A1B6LB78</accession>
<organism evidence="3">
    <name type="scientific">Graphocephala atropunctata</name>
    <dbReference type="NCBI Taxonomy" id="36148"/>
    <lineage>
        <taxon>Eukaryota</taxon>
        <taxon>Metazoa</taxon>
        <taxon>Ecdysozoa</taxon>
        <taxon>Arthropoda</taxon>
        <taxon>Hexapoda</taxon>
        <taxon>Insecta</taxon>
        <taxon>Pterygota</taxon>
        <taxon>Neoptera</taxon>
        <taxon>Paraneoptera</taxon>
        <taxon>Hemiptera</taxon>
        <taxon>Auchenorrhyncha</taxon>
        <taxon>Membracoidea</taxon>
        <taxon>Cicadellidae</taxon>
        <taxon>Cicadellinae</taxon>
        <taxon>Cicadellini</taxon>
        <taxon>Graphocephala</taxon>
    </lineage>
</organism>
<feature type="compositionally biased region" description="Basic and acidic residues" evidence="1">
    <location>
        <begin position="222"/>
        <end position="232"/>
    </location>
</feature>
<evidence type="ECO:0000256" key="2">
    <source>
        <dbReference type="SAM" id="SignalP"/>
    </source>
</evidence>
<feature type="chain" id="PRO_5008587255" evidence="2">
    <location>
        <begin position="25"/>
        <end position="266"/>
    </location>
</feature>
<reference evidence="3" key="1">
    <citation type="submission" date="2015-11" db="EMBL/GenBank/DDBJ databases">
        <title>De novo transcriptome assembly of four potential Pierce s Disease insect vectors from Arizona vineyards.</title>
        <authorList>
            <person name="Tassone E.E."/>
        </authorList>
    </citation>
    <scope>NUCLEOTIDE SEQUENCE</scope>
</reference>
<evidence type="ECO:0000313" key="3">
    <source>
        <dbReference type="EMBL" id="JAT20959.1"/>
    </source>
</evidence>
<feature type="signal peptide" evidence="2">
    <location>
        <begin position="1"/>
        <end position="24"/>
    </location>
</feature>
<dbReference type="EMBL" id="GEBQ01019018">
    <property type="protein sequence ID" value="JAT20959.1"/>
    <property type="molecule type" value="Transcribed_RNA"/>
</dbReference>
<keyword evidence="2" id="KW-0732">Signal</keyword>
<sequence length="266" mass="28542">MEMSRTPVVLLLLLPLLCVKVLSAAPSDGKEIADRLGDDLSFASKQVIRGFTAIFAPLLDTAHGFSKASGITQNDDAAQNFRKVLLRDSVNAFGKGVKASATILSSPARVVGTGLEEINKVGQAGLESKPVSVKSYSVIPLSKTPLGIEDRTKIASTILNTTASEFSQANLGAVLVEVALKNRIKDIGNKTATYVGSMRGPPPKVEQKRSNKPEGSVESPLEEDRPKPPSDIDELLERFNDAVKRNDERLFGALRVVLAQIDPPKN</sequence>
<gene>
    <name evidence="3" type="ORF">g.5460</name>
</gene>
<feature type="region of interest" description="Disordered" evidence="1">
    <location>
        <begin position="193"/>
        <end position="232"/>
    </location>
</feature>
<evidence type="ECO:0000256" key="1">
    <source>
        <dbReference type="SAM" id="MobiDB-lite"/>
    </source>
</evidence>
<name>A0A1B6LB78_9HEMI</name>